<keyword evidence="2" id="KW-0067">ATP-binding</keyword>
<dbReference type="InterPro" id="IPR003812">
    <property type="entry name" value="Fido"/>
</dbReference>
<feature type="binding site" evidence="2">
    <location>
        <begin position="198"/>
        <end position="205"/>
    </location>
    <ligand>
        <name>ATP</name>
        <dbReference type="ChEBI" id="CHEBI:30616"/>
    </ligand>
</feature>
<sequence length="353" mass="40944">MRRMYEPKYRLTNSILISIGKIEAAKETIESAPLLPMWERRFRESAMVRAAHHGTHIEGNQLAFEEARQVLLSQDLHAARSRDVQEVLNYRAVLDYIGEEWGSGKKEMNEAMLKKLHKLVVFKMLPDELSGNFRTKKVVIKDSSTGEITFTPPDPADIPFMISEFVKWLQQAERSEVHPVLKAGIAHHEFVRIHPYLDGNGRVARALSTLILYVEQYDIRRFFSLEEQYDNDPLSYYHSLQKANEGDLTPWLEYFCQKLTEELELLKGKIKRLSLDSKIKNKLGGKQVFLNERQAKIMEFMQEAGYVQNQAFDTMFPEYSEDTILRDLNDLIEKRIVKKIGKTKGAKYVLAKS</sequence>
<evidence type="ECO:0000313" key="6">
    <source>
        <dbReference type="Proteomes" id="UP000231569"/>
    </source>
</evidence>
<evidence type="ECO:0000256" key="3">
    <source>
        <dbReference type="PIRSR" id="PIRSR640198-3"/>
    </source>
</evidence>
<evidence type="ECO:0000256" key="1">
    <source>
        <dbReference type="PIRSR" id="PIRSR640198-1"/>
    </source>
</evidence>
<feature type="active site" evidence="1">
    <location>
        <position position="194"/>
    </location>
</feature>
<dbReference type="Gene3D" id="1.10.3290.10">
    <property type="entry name" value="Fido-like domain"/>
    <property type="match status" value="1"/>
</dbReference>
<feature type="binding site" evidence="2">
    <location>
        <position position="244"/>
    </location>
    <ligand>
        <name>ATP</name>
        <dbReference type="ChEBI" id="CHEBI:30616"/>
    </ligand>
</feature>
<reference evidence="6" key="1">
    <citation type="submission" date="2017-09" db="EMBL/GenBank/DDBJ databases">
        <title>Depth-based differentiation of microbial function through sediment-hosted aquifers and enrichment of novel symbionts in the deep terrestrial subsurface.</title>
        <authorList>
            <person name="Probst A.J."/>
            <person name="Ladd B."/>
            <person name="Jarett J.K."/>
            <person name="Geller-Mcgrath D.E."/>
            <person name="Sieber C.M.K."/>
            <person name="Emerson J.B."/>
            <person name="Anantharaman K."/>
            <person name="Thomas B.C."/>
            <person name="Malmstrom R."/>
            <person name="Stieglmeier M."/>
            <person name="Klingl A."/>
            <person name="Woyke T."/>
            <person name="Ryan C.M."/>
            <person name="Banfield J.F."/>
        </authorList>
    </citation>
    <scope>NUCLEOTIDE SEQUENCE [LARGE SCALE GENOMIC DNA]</scope>
</reference>
<dbReference type="EMBL" id="PFEE01000006">
    <property type="protein sequence ID" value="PJE63977.1"/>
    <property type="molecule type" value="Genomic_DNA"/>
</dbReference>
<evidence type="ECO:0000256" key="2">
    <source>
        <dbReference type="PIRSR" id="PIRSR640198-2"/>
    </source>
</evidence>
<accession>A0A2M8KVM1</accession>
<dbReference type="Pfam" id="PF02661">
    <property type="entry name" value="Fic"/>
    <property type="match status" value="1"/>
</dbReference>
<gene>
    <name evidence="5" type="ORF">COU89_00290</name>
</gene>
<proteinExistence type="predicted"/>
<protein>
    <recommendedName>
        <fullName evidence="4">Fido domain-containing protein</fullName>
    </recommendedName>
</protein>
<comment type="caution">
    <text evidence="5">The sequence shown here is derived from an EMBL/GenBank/DDBJ whole genome shotgun (WGS) entry which is preliminary data.</text>
</comment>
<dbReference type="InterPro" id="IPR036597">
    <property type="entry name" value="Fido-like_dom_sf"/>
</dbReference>
<feature type="domain" description="Fido" evidence="4">
    <location>
        <begin position="108"/>
        <end position="257"/>
    </location>
</feature>
<dbReference type="Proteomes" id="UP000231569">
    <property type="component" value="Unassembled WGS sequence"/>
</dbReference>
<dbReference type="InterPro" id="IPR040198">
    <property type="entry name" value="Fido_containing"/>
</dbReference>
<name>A0A2M8KVM1_9BACT</name>
<organism evidence="5 6">
    <name type="scientific">Candidatus Roizmanbacteria bacterium CG10_big_fil_rev_8_21_14_0_10_45_7</name>
    <dbReference type="NCBI Taxonomy" id="1974854"/>
    <lineage>
        <taxon>Bacteria</taxon>
        <taxon>Candidatus Roizmaniibacteriota</taxon>
    </lineage>
</organism>
<feature type="binding site" evidence="2">
    <location>
        <begin position="236"/>
        <end position="237"/>
    </location>
    <ligand>
        <name>ATP</name>
        <dbReference type="ChEBI" id="CHEBI:30616"/>
    </ligand>
</feature>
<dbReference type="PROSITE" id="PS51459">
    <property type="entry name" value="FIDO"/>
    <property type="match status" value="1"/>
</dbReference>
<feature type="site" description="Important for autoinhibition of adenylyltransferase activity" evidence="3">
    <location>
        <position position="58"/>
    </location>
</feature>
<dbReference type="PANTHER" id="PTHR13504:SF38">
    <property type="entry name" value="FIDO DOMAIN-CONTAINING PROTEIN"/>
    <property type="match status" value="1"/>
</dbReference>
<evidence type="ECO:0000259" key="4">
    <source>
        <dbReference type="PROSITE" id="PS51459"/>
    </source>
</evidence>
<evidence type="ECO:0000313" key="5">
    <source>
        <dbReference type="EMBL" id="PJE63977.1"/>
    </source>
</evidence>
<dbReference type="PANTHER" id="PTHR13504">
    <property type="entry name" value="FIDO DOMAIN-CONTAINING PROTEIN DDB_G0283145"/>
    <property type="match status" value="1"/>
</dbReference>
<keyword evidence="2" id="KW-0547">Nucleotide-binding</keyword>
<dbReference type="SUPFAM" id="SSF140931">
    <property type="entry name" value="Fic-like"/>
    <property type="match status" value="1"/>
</dbReference>
<dbReference type="AlphaFoldDB" id="A0A2M8KVM1"/>
<dbReference type="GO" id="GO:0005524">
    <property type="term" value="F:ATP binding"/>
    <property type="evidence" value="ECO:0007669"/>
    <property type="project" value="UniProtKB-KW"/>
</dbReference>